<reference evidence="4 5" key="1">
    <citation type="journal article" date="2013" name="Genome Announc.">
        <title>Draft Genome Sequence of Arcticibacter svalbardensis Strain MN12-7T, a Member of the Family Sphingobacteriaceae Isolated from an Arctic Soil Sample.</title>
        <authorList>
            <person name="Shivaji S."/>
            <person name="Ara S."/>
            <person name="Prasad S."/>
            <person name="Manasa B.P."/>
            <person name="Begum Z."/>
            <person name="Singh A."/>
            <person name="Kumar Pinnaka A."/>
        </authorList>
    </citation>
    <scope>NUCLEOTIDE SEQUENCE [LARGE SCALE GENOMIC DNA]</scope>
    <source>
        <strain evidence="4 5">MN12-7</strain>
    </source>
</reference>
<sequence>MKNLSLSISAVAVIFTLFSCNSDAKKSENAVGLAGTPSSYDASTTVHDASDTSSNFNTTFAVKAGAGGMMEVELGTIAQQNAKSPRVKGFGAMMVKDHTKANKELMALATSKGITIPSTMPVEMQNHINEMKKMKGADFDKHYMSMMTDDHKEDIDLFEKASKNAPDADIKAFATKTLPVLNTHLDSAKAIKDAVD</sequence>
<name>R9GWF4_9SPHI</name>
<organism evidence="4 5">
    <name type="scientific">Arcticibacter svalbardensis MN12-7</name>
    <dbReference type="NCBI Taxonomy" id="1150600"/>
    <lineage>
        <taxon>Bacteria</taxon>
        <taxon>Pseudomonadati</taxon>
        <taxon>Bacteroidota</taxon>
        <taxon>Sphingobacteriia</taxon>
        <taxon>Sphingobacteriales</taxon>
        <taxon>Sphingobacteriaceae</taxon>
        <taxon>Arcticibacter</taxon>
    </lineage>
</organism>
<evidence type="ECO:0000313" key="5">
    <source>
        <dbReference type="Proteomes" id="UP000014174"/>
    </source>
</evidence>
<dbReference type="Pfam" id="PF13628">
    <property type="entry name" value="DUF4142"/>
    <property type="match status" value="1"/>
</dbReference>
<feature type="compositionally biased region" description="Polar residues" evidence="1">
    <location>
        <begin position="36"/>
        <end position="52"/>
    </location>
</feature>
<dbReference type="PANTHER" id="PTHR38593">
    <property type="entry name" value="BLR2558 PROTEIN"/>
    <property type="match status" value="1"/>
</dbReference>
<dbReference type="PROSITE" id="PS51257">
    <property type="entry name" value="PROKAR_LIPOPROTEIN"/>
    <property type="match status" value="1"/>
</dbReference>
<accession>R9GWF4</accession>
<feature type="chain" id="PRO_5004481984" evidence="2">
    <location>
        <begin position="25"/>
        <end position="196"/>
    </location>
</feature>
<evidence type="ECO:0000256" key="2">
    <source>
        <dbReference type="SAM" id="SignalP"/>
    </source>
</evidence>
<dbReference type="OrthoDB" id="883203at2"/>
<dbReference type="Gene3D" id="1.20.1260.10">
    <property type="match status" value="1"/>
</dbReference>
<dbReference type="InterPro" id="IPR012347">
    <property type="entry name" value="Ferritin-like"/>
</dbReference>
<gene>
    <name evidence="4" type="ORF">ADIARSV_0650</name>
</gene>
<feature type="region of interest" description="Disordered" evidence="1">
    <location>
        <begin position="33"/>
        <end position="52"/>
    </location>
</feature>
<dbReference type="STRING" id="1150600.ADIARSV_0650"/>
<feature type="domain" description="DUF4142" evidence="3">
    <location>
        <begin position="58"/>
        <end position="191"/>
    </location>
</feature>
<dbReference type="Proteomes" id="UP000014174">
    <property type="component" value="Unassembled WGS sequence"/>
</dbReference>
<dbReference type="InterPro" id="IPR025419">
    <property type="entry name" value="DUF4142"/>
</dbReference>
<dbReference type="EMBL" id="AQPN01000023">
    <property type="protein sequence ID" value="EOR96137.1"/>
    <property type="molecule type" value="Genomic_DNA"/>
</dbReference>
<protein>
    <submittedName>
        <fullName evidence="4">Putative outer membrane protein</fullName>
    </submittedName>
</protein>
<evidence type="ECO:0000259" key="3">
    <source>
        <dbReference type="Pfam" id="PF13628"/>
    </source>
</evidence>
<dbReference type="AlphaFoldDB" id="R9GWF4"/>
<dbReference type="PANTHER" id="PTHR38593:SF1">
    <property type="entry name" value="BLR2558 PROTEIN"/>
    <property type="match status" value="1"/>
</dbReference>
<evidence type="ECO:0000256" key="1">
    <source>
        <dbReference type="SAM" id="MobiDB-lite"/>
    </source>
</evidence>
<keyword evidence="2" id="KW-0732">Signal</keyword>
<evidence type="ECO:0000313" key="4">
    <source>
        <dbReference type="EMBL" id="EOR96137.1"/>
    </source>
</evidence>
<proteinExistence type="predicted"/>
<comment type="caution">
    <text evidence="4">The sequence shown here is derived from an EMBL/GenBank/DDBJ whole genome shotgun (WGS) entry which is preliminary data.</text>
</comment>
<dbReference type="RefSeq" id="WP_016193898.1">
    <property type="nucleotide sequence ID" value="NZ_AQPN01000023.1"/>
</dbReference>
<keyword evidence="5" id="KW-1185">Reference proteome</keyword>
<feature type="signal peptide" evidence="2">
    <location>
        <begin position="1"/>
        <end position="24"/>
    </location>
</feature>
<dbReference type="eggNOG" id="COG3652">
    <property type="taxonomic scope" value="Bacteria"/>
</dbReference>